<comment type="cofactor">
    <cofactor evidence="1 8">
        <name>Mg(2+)</name>
        <dbReference type="ChEBI" id="CHEBI:18420"/>
    </cofactor>
</comment>
<keyword evidence="6 8" id="KW-0539">Nucleus</keyword>
<sequence length="899" mass="97770">MNTDNGAGGASRQQAQPPPAPLAKAPSASPSMAPTPHTPIQPHPRAFRDYGQSIHASPGQAPAPPPEYHPGHPPPGPPAHYVSPTTQHPPANAFGSRPAPPPLQPPGLNTDPRSPGSAHVSGPSPYRHTPTSSLSAGSQGYPFPPTHQQNQPPASPQQRHQYGPTVGYPRESRESFASPGGSIQPPVGMPTPHGSVAYMPGQHIIPPQTPPVTTPGGTQHPYLQQQRSQSIQSASTATPTAAHPQPFGTPYAPQSSSPVATTHSLFEQHRGQRQLSQPPTPLGPPAAPRQAPIQYAQPHSPYQQRVSSSASAAPPPQSPYSQPPQLPHHAQQQPQQQGSPPAPHASSIPQPQSHPGAHYDAMGDSHRRSQSYASQERERSISVSPKTRIPSLSDSLSGSVSAPLRPSSMGGESADHHHYNHNQQAPIPAHQVPAMKREGTPAKRKLEDRDLNPEEMDGNNRRPPPPQMNGDHGTAAAISQSSSPVVSRRKRVRYSQPPVWAQSGKARQPNTSRNYTLKSKNHVGGGSHGPQVNGDTHPPQLQPHPPPQLQDSKIKSENIKTETISRHVSPETGRKHDEHAGIGPDNKAWKLLDGRPFAVETISLSIPLDHLVKVVADFLFQNICLSEFAGEIKARGIQWEVEAKLGKIVDRNTNGRVKYPVNGECALTADAHVAFRSSMTLAQHRVFNEWLNTNLATTHPQNPHTRPYEHVPISYKHRREVDEFYELPPILASRLPGVLASLQSSKQSVKGRISRDQQTGEILAKIVKARVADLNVHLPMARLDCRISINLEWDWDGPADEIIHGHPAGRDRQPDRAKDRMSYSQGHFQVDLTQVSQANARTGHLEKEHELEVEMNAAALLEQGHRALENEPNLYPELVETFVNNIRALARICPDEGKS</sequence>
<feature type="compositionally biased region" description="Low complexity" evidence="9">
    <location>
        <begin position="22"/>
        <end position="35"/>
    </location>
</feature>
<dbReference type="SUPFAM" id="SSF55154">
    <property type="entry name" value="CYTH-like phosphatases"/>
    <property type="match status" value="1"/>
</dbReference>
<gene>
    <name evidence="11" type="ORF">SCAR479_13131</name>
</gene>
<dbReference type="EC" id="3.6.1.74" evidence="8"/>
<feature type="compositionally biased region" description="Low complexity" evidence="9">
    <location>
        <begin position="327"/>
        <end position="339"/>
    </location>
</feature>
<evidence type="ECO:0000256" key="6">
    <source>
        <dbReference type="ARBA" id="ARBA00023242"/>
    </source>
</evidence>
<feature type="domain" description="mRNA triphosphatase Cet1-like" evidence="10">
    <location>
        <begin position="609"/>
        <end position="855"/>
    </location>
</feature>
<dbReference type="EMBL" id="JARVKM010000099">
    <property type="protein sequence ID" value="KAK9770166.1"/>
    <property type="molecule type" value="Genomic_DNA"/>
</dbReference>
<dbReference type="InterPro" id="IPR037009">
    <property type="entry name" value="mRNA_triPase_Cet1_sf"/>
</dbReference>
<evidence type="ECO:0000313" key="12">
    <source>
        <dbReference type="Proteomes" id="UP001465668"/>
    </source>
</evidence>
<feature type="region of interest" description="Disordered" evidence="9">
    <location>
        <begin position="1"/>
        <end position="582"/>
    </location>
</feature>
<evidence type="ECO:0000259" key="10">
    <source>
        <dbReference type="Pfam" id="PF02940"/>
    </source>
</evidence>
<feature type="compositionally biased region" description="Pro residues" evidence="9">
    <location>
        <begin position="61"/>
        <end position="78"/>
    </location>
</feature>
<comment type="subcellular location">
    <subcellularLocation>
        <location evidence="2 8">Nucleus</location>
    </subcellularLocation>
</comment>
<dbReference type="CDD" id="cd07470">
    <property type="entry name" value="CYTH-like_mRNA_RTPase"/>
    <property type="match status" value="1"/>
</dbReference>
<feature type="compositionally biased region" description="Low complexity" evidence="9">
    <location>
        <begin position="391"/>
        <end position="404"/>
    </location>
</feature>
<dbReference type="Gene3D" id="3.20.100.10">
    <property type="entry name" value="mRNA triphosphatase Cet1-like"/>
    <property type="match status" value="1"/>
</dbReference>
<evidence type="ECO:0000256" key="2">
    <source>
        <dbReference type="ARBA" id="ARBA00004123"/>
    </source>
</evidence>
<keyword evidence="5 8" id="KW-0378">Hydrolase</keyword>
<dbReference type="PANTHER" id="PTHR28118:SF1">
    <property type="entry name" value="POLYNUCLEOTIDE 5'-TRIPHOSPHATASE CTL1-RELATED"/>
    <property type="match status" value="1"/>
</dbReference>
<feature type="compositionally biased region" description="Polar residues" evidence="9">
    <location>
        <begin position="508"/>
        <end position="518"/>
    </location>
</feature>
<dbReference type="PANTHER" id="PTHR28118">
    <property type="entry name" value="POLYNUCLEOTIDE 5'-TRIPHOSPHATASE-RELATED"/>
    <property type="match status" value="1"/>
</dbReference>
<evidence type="ECO:0000256" key="5">
    <source>
        <dbReference type="ARBA" id="ARBA00022801"/>
    </source>
</evidence>
<accession>A0ABR2X8U9</accession>
<dbReference type="Pfam" id="PF02940">
    <property type="entry name" value="mRNA_triPase"/>
    <property type="match status" value="1"/>
</dbReference>
<dbReference type="Proteomes" id="UP001465668">
    <property type="component" value="Unassembled WGS sequence"/>
</dbReference>
<comment type="catalytic activity">
    <reaction evidence="7">
        <text>a 5'-end triphospho-ribonucleoside in mRNA + H2O = a 5'-end diphospho-ribonucleoside in mRNA + phosphate + H(+)</text>
        <dbReference type="Rhea" id="RHEA:67004"/>
        <dbReference type="Rhea" id="RHEA-COMP:17164"/>
        <dbReference type="Rhea" id="RHEA-COMP:17165"/>
        <dbReference type="ChEBI" id="CHEBI:15377"/>
        <dbReference type="ChEBI" id="CHEBI:15378"/>
        <dbReference type="ChEBI" id="CHEBI:43474"/>
        <dbReference type="ChEBI" id="CHEBI:167616"/>
        <dbReference type="ChEBI" id="CHEBI:167618"/>
        <dbReference type="EC" id="3.6.1.74"/>
    </reaction>
    <physiologicalReaction direction="left-to-right" evidence="7">
        <dbReference type="Rhea" id="RHEA:67005"/>
    </physiologicalReaction>
</comment>
<evidence type="ECO:0000313" key="11">
    <source>
        <dbReference type="EMBL" id="KAK9770166.1"/>
    </source>
</evidence>
<feature type="compositionally biased region" description="Pro residues" evidence="9">
    <location>
        <begin position="278"/>
        <end position="287"/>
    </location>
</feature>
<dbReference type="InterPro" id="IPR033469">
    <property type="entry name" value="CYTH-like_dom_sf"/>
</dbReference>
<dbReference type="InterPro" id="IPR040343">
    <property type="entry name" value="Cet1/Ctl1"/>
</dbReference>
<comment type="caution">
    <text evidence="11">The sequence shown here is derived from an EMBL/GenBank/DDBJ whole genome shotgun (WGS) entry which is preliminary data.</text>
</comment>
<feature type="compositionally biased region" description="Polar residues" evidence="9">
    <location>
        <begin position="252"/>
        <end position="265"/>
    </location>
</feature>
<keyword evidence="4 8" id="KW-0507">mRNA processing</keyword>
<comment type="similarity">
    <text evidence="3 8">Belongs to the fungal TPase family.</text>
</comment>
<feature type="compositionally biased region" description="Low complexity" evidence="9">
    <location>
        <begin position="214"/>
        <end position="246"/>
    </location>
</feature>
<feature type="compositionally biased region" description="Basic and acidic residues" evidence="9">
    <location>
        <begin position="435"/>
        <end position="452"/>
    </location>
</feature>
<feature type="compositionally biased region" description="Pro residues" evidence="9">
    <location>
        <begin position="313"/>
        <end position="326"/>
    </location>
</feature>
<comment type="function">
    <text evidence="8">First step of mRNA capping. Converts the 5'-triphosphate end of a nascent mRNA chain into a diphosphate end.</text>
</comment>
<evidence type="ECO:0000256" key="1">
    <source>
        <dbReference type="ARBA" id="ARBA00001946"/>
    </source>
</evidence>
<evidence type="ECO:0000256" key="9">
    <source>
        <dbReference type="SAM" id="MobiDB-lite"/>
    </source>
</evidence>
<evidence type="ECO:0000256" key="7">
    <source>
        <dbReference type="ARBA" id="ARBA00047740"/>
    </source>
</evidence>
<reference evidence="11 12" key="1">
    <citation type="submission" date="2024-02" db="EMBL/GenBank/DDBJ databases">
        <title>First draft genome assembly of two strains of Seiridium cardinale.</title>
        <authorList>
            <person name="Emiliani G."/>
            <person name="Scali E."/>
        </authorList>
    </citation>
    <scope>NUCLEOTIDE SEQUENCE [LARGE SCALE GENOMIC DNA]</scope>
    <source>
        <strain evidence="11 12">BM-138-000479</strain>
    </source>
</reference>
<evidence type="ECO:0000256" key="4">
    <source>
        <dbReference type="ARBA" id="ARBA00022664"/>
    </source>
</evidence>
<protein>
    <recommendedName>
        <fullName evidence="8">mRNA-capping enzyme subunit beta</fullName>
        <ecNumber evidence="8">3.6.1.74</ecNumber>
    </recommendedName>
    <alternativeName>
        <fullName evidence="8">mRNA 5'-phosphatase</fullName>
    </alternativeName>
    <alternativeName>
        <fullName evidence="8">mRNA 5'-triphosphate monophosphatase</fullName>
    </alternativeName>
</protein>
<evidence type="ECO:0000256" key="3">
    <source>
        <dbReference type="ARBA" id="ARBA00006345"/>
    </source>
</evidence>
<keyword evidence="8" id="KW-0506">mRNA capping</keyword>
<dbReference type="InterPro" id="IPR004206">
    <property type="entry name" value="mRNA_triPase_Cet1"/>
</dbReference>
<feature type="compositionally biased region" description="Basic and acidic residues" evidence="9">
    <location>
        <begin position="552"/>
        <end position="580"/>
    </location>
</feature>
<comment type="subunit">
    <text evidence="8">Heterodimer. The mRNA-capping enzyme is composed of two separate chains alpha and beta, respectively a mRNA guanylyltransferase and an mRNA 5'-triphosphate monophosphatase.</text>
</comment>
<feature type="compositionally biased region" description="Polar residues" evidence="9">
    <location>
        <begin position="146"/>
        <end position="160"/>
    </location>
</feature>
<proteinExistence type="inferred from homology"/>
<evidence type="ECO:0000256" key="8">
    <source>
        <dbReference type="RuleBase" id="RU367053"/>
    </source>
</evidence>
<keyword evidence="12" id="KW-1185">Reference proteome</keyword>
<feature type="compositionally biased region" description="Polar residues" evidence="9">
    <location>
        <begin position="129"/>
        <end position="138"/>
    </location>
</feature>
<name>A0ABR2X8U9_9PEZI</name>
<organism evidence="11 12">
    <name type="scientific">Seiridium cardinale</name>
    <dbReference type="NCBI Taxonomy" id="138064"/>
    <lineage>
        <taxon>Eukaryota</taxon>
        <taxon>Fungi</taxon>
        <taxon>Dikarya</taxon>
        <taxon>Ascomycota</taxon>
        <taxon>Pezizomycotina</taxon>
        <taxon>Sordariomycetes</taxon>
        <taxon>Xylariomycetidae</taxon>
        <taxon>Amphisphaeriales</taxon>
        <taxon>Sporocadaceae</taxon>
        <taxon>Seiridium</taxon>
    </lineage>
</organism>